<evidence type="ECO:0000256" key="5">
    <source>
        <dbReference type="ARBA" id="ARBA00023136"/>
    </source>
</evidence>
<dbReference type="Pfam" id="PF07983">
    <property type="entry name" value="X8"/>
    <property type="match status" value="1"/>
</dbReference>
<evidence type="ECO:0000313" key="12">
    <source>
        <dbReference type="Proteomes" id="UP001280121"/>
    </source>
</evidence>
<keyword evidence="6" id="KW-1015">Disulfide bond</keyword>
<dbReference type="EMBL" id="JANJYI010000005">
    <property type="protein sequence ID" value="KAK2651231.1"/>
    <property type="molecule type" value="Genomic_DNA"/>
</dbReference>
<dbReference type="AlphaFoldDB" id="A0AAD9UBK7"/>
<dbReference type="PRINTS" id="PR01217">
    <property type="entry name" value="PRICHEXTENSN"/>
</dbReference>
<evidence type="ECO:0000256" key="6">
    <source>
        <dbReference type="ARBA" id="ARBA00023157"/>
    </source>
</evidence>
<evidence type="ECO:0000313" key="11">
    <source>
        <dbReference type="EMBL" id="KAK2651231.1"/>
    </source>
</evidence>
<keyword evidence="2" id="KW-1003">Cell membrane</keyword>
<feature type="compositionally biased region" description="Low complexity" evidence="9">
    <location>
        <begin position="65"/>
        <end position="74"/>
    </location>
</feature>
<sequence length="215" mass="22964">MEEPASVCVKFFLLVAATTFFTTLTDARVQLLNSKDDQSHGLITINPLSPTPLPSPDKFPPFYTNPPSSTSQSPSPGPNPSYYGPSPPKHVPGPPQYTPSPPIYQPPVVNPPPSVPPPSPHKKPQSAVWCVAKPTVPDPIIQEAVDYACGSGADCKSIQPNGVCFQPNTLFAHASYAFNSYWQNTKVGGGTCDFGGTAMLVTIDPSSDDCNFIYN</sequence>
<dbReference type="InterPro" id="IPR012946">
    <property type="entry name" value="X8"/>
</dbReference>
<name>A0AAD9UBK7_9ROSI</name>
<dbReference type="FunFam" id="1.20.58.1040:FF:000001">
    <property type="entry name" value="Glucan endo-1,3-beta-glucosidase 4"/>
    <property type="match status" value="1"/>
</dbReference>
<reference evidence="11" key="1">
    <citation type="journal article" date="2023" name="Plant J.">
        <title>Genome sequences and population genomics provide insights into the demographic history, inbreeding, and mutation load of two 'living fossil' tree species of Dipteronia.</title>
        <authorList>
            <person name="Feng Y."/>
            <person name="Comes H.P."/>
            <person name="Chen J."/>
            <person name="Zhu S."/>
            <person name="Lu R."/>
            <person name="Zhang X."/>
            <person name="Li P."/>
            <person name="Qiu J."/>
            <person name="Olsen K.M."/>
            <person name="Qiu Y."/>
        </authorList>
    </citation>
    <scope>NUCLEOTIDE SEQUENCE</scope>
    <source>
        <strain evidence="11">KIB01</strain>
    </source>
</reference>
<dbReference type="SMART" id="SM00768">
    <property type="entry name" value="X8"/>
    <property type="match status" value="1"/>
</dbReference>
<evidence type="ECO:0000256" key="7">
    <source>
        <dbReference type="ARBA" id="ARBA00023180"/>
    </source>
</evidence>
<dbReference type="GO" id="GO:0098552">
    <property type="term" value="C:side of membrane"/>
    <property type="evidence" value="ECO:0007669"/>
    <property type="project" value="UniProtKB-KW"/>
</dbReference>
<evidence type="ECO:0000256" key="1">
    <source>
        <dbReference type="ARBA" id="ARBA00004609"/>
    </source>
</evidence>
<keyword evidence="4" id="KW-0732">Signal</keyword>
<dbReference type="GO" id="GO:0005886">
    <property type="term" value="C:plasma membrane"/>
    <property type="evidence" value="ECO:0007669"/>
    <property type="project" value="UniProtKB-SubCell"/>
</dbReference>
<dbReference type="PANTHER" id="PTHR31044:SF28">
    <property type="entry name" value="CARBOHYDRATE-BINDING X8 DOMAIN SUPERFAMILY PROTEIN"/>
    <property type="match status" value="1"/>
</dbReference>
<keyword evidence="8" id="KW-0449">Lipoprotein</keyword>
<feature type="compositionally biased region" description="Pro residues" evidence="9">
    <location>
        <begin position="49"/>
        <end position="59"/>
    </location>
</feature>
<dbReference type="GO" id="GO:0009506">
    <property type="term" value="C:plasmodesma"/>
    <property type="evidence" value="ECO:0007669"/>
    <property type="project" value="UniProtKB-ARBA"/>
</dbReference>
<evidence type="ECO:0000259" key="10">
    <source>
        <dbReference type="SMART" id="SM00768"/>
    </source>
</evidence>
<comment type="caution">
    <text evidence="11">The sequence shown here is derived from an EMBL/GenBank/DDBJ whole genome shotgun (WGS) entry which is preliminary data.</text>
</comment>
<comment type="subcellular location">
    <subcellularLocation>
        <location evidence="1">Cell membrane</location>
        <topology evidence="1">Lipid-anchor</topology>
        <topology evidence="1">GPI-anchor</topology>
    </subcellularLocation>
</comment>
<protein>
    <recommendedName>
        <fullName evidence="10">X8 domain-containing protein</fullName>
    </recommendedName>
</protein>
<feature type="domain" description="X8" evidence="10">
    <location>
        <begin position="128"/>
        <end position="212"/>
    </location>
</feature>
<keyword evidence="3" id="KW-0336">GPI-anchor</keyword>
<evidence type="ECO:0000256" key="2">
    <source>
        <dbReference type="ARBA" id="ARBA00022475"/>
    </source>
</evidence>
<evidence type="ECO:0000256" key="3">
    <source>
        <dbReference type="ARBA" id="ARBA00022622"/>
    </source>
</evidence>
<feature type="compositionally biased region" description="Pro residues" evidence="9">
    <location>
        <begin position="75"/>
        <end position="119"/>
    </location>
</feature>
<keyword evidence="7" id="KW-0325">Glycoprotein</keyword>
<dbReference type="Proteomes" id="UP001280121">
    <property type="component" value="Unassembled WGS sequence"/>
</dbReference>
<dbReference type="Gene3D" id="1.20.58.1040">
    <property type="match status" value="1"/>
</dbReference>
<dbReference type="PANTHER" id="PTHR31044">
    <property type="entry name" value="BETA-1,3 GLUCANASE"/>
    <property type="match status" value="1"/>
</dbReference>
<dbReference type="InterPro" id="IPR044788">
    <property type="entry name" value="X8_dom_prot"/>
</dbReference>
<keyword evidence="5" id="KW-0472">Membrane</keyword>
<evidence type="ECO:0000256" key="9">
    <source>
        <dbReference type="SAM" id="MobiDB-lite"/>
    </source>
</evidence>
<organism evidence="11 12">
    <name type="scientific">Dipteronia dyeriana</name>
    <dbReference type="NCBI Taxonomy" id="168575"/>
    <lineage>
        <taxon>Eukaryota</taxon>
        <taxon>Viridiplantae</taxon>
        <taxon>Streptophyta</taxon>
        <taxon>Embryophyta</taxon>
        <taxon>Tracheophyta</taxon>
        <taxon>Spermatophyta</taxon>
        <taxon>Magnoliopsida</taxon>
        <taxon>eudicotyledons</taxon>
        <taxon>Gunneridae</taxon>
        <taxon>Pentapetalae</taxon>
        <taxon>rosids</taxon>
        <taxon>malvids</taxon>
        <taxon>Sapindales</taxon>
        <taxon>Sapindaceae</taxon>
        <taxon>Hippocastanoideae</taxon>
        <taxon>Acereae</taxon>
        <taxon>Dipteronia</taxon>
    </lineage>
</organism>
<proteinExistence type="predicted"/>
<accession>A0AAD9UBK7</accession>
<evidence type="ECO:0000256" key="8">
    <source>
        <dbReference type="ARBA" id="ARBA00023288"/>
    </source>
</evidence>
<evidence type="ECO:0000256" key="4">
    <source>
        <dbReference type="ARBA" id="ARBA00022729"/>
    </source>
</evidence>
<feature type="region of interest" description="Disordered" evidence="9">
    <location>
        <begin position="43"/>
        <end position="124"/>
    </location>
</feature>
<keyword evidence="12" id="KW-1185">Reference proteome</keyword>
<gene>
    <name evidence="11" type="ORF">Ddye_018720</name>
</gene>